<evidence type="ECO:0000256" key="3">
    <source>
        <dbReference type="ARBA" id="ARBA00023136"/>
    </source>
</evidence>
<evidence type="ECO:0000313" key="10">
    <source>
        <dbReference type="RefSeq" id="XP_018558069.1"/>
    </source>
</evidence>
<feature type="transmembrane region" description="Helical" evidence="5">
    <location>
        <begin position="209"/>
        <end position="230"/>
    </location>
</feature>
<dbReference type="InterPro" id="IPR007110">
    <property type="entry name" value="Ig-like_dom"/>
</dbReference>
<dbReference type="Proteomes" id="UP000694890">
    <property type="component" value="Linkage group LG16_LG22"/>
</dbReference>
<dbReference type="KEGG" id="lcf:108901143"/>
<sequence>MKRLVCFWLLTALPSAVLSFAIRITSYSQPGDINIMTPSTSNPTSIVWKHDGNLVAEWMNSEIKFNETFKGRTTLNTTTGELVITDVHRADRGLYTVEINGYISGVEWIIEVLERVPEPEVLARPLTCSFNSDNCNLTCHGNTTGAGTVTYSWREDGGEWKEGERDKTIVNNEELKSVKTFYCQMKNEVSVEDSEPYPNPFFQGKPPTWVIVLAILLPVALLGIGWYLAWRNRETIRKLICPH</sequence>
<evidence type="ECO:0000256" key="2">
    <source>
        <dbReference type="ARBA" id="ARBA00022729"/>
    </source>
</evidence>
<dbReference type="PROSITE" id="PS50835">
    <property type="entry name" value="IG_LIKE"/>
    <property type="match status" value="1"/>
</dbReference>
<dbReference type="InterPro" id="IPR036179">
    <property type="entry name" value="Ig-like_dom_sf"/>
</dbReference>
<dbReference type="GeneID" id="108901143"/>
<dbReference type="InterPro" id="IPR015631">
    <property type="entry name" value="CD2/SLAM_rcpt"/>
</dbReference>
<keyword evidence="5" id="KW-0812">Transmembrane</keyword>
<name>A0AAJ7QJX1_LATCA</name>
<evidence type="ECO:0000259" key="7">
    <source>
        <dbReference type="PROSITE" id="PS50835"/>
    </source>
</evidence>
<keyword evidence="2 6" id="KW-0732">Signal</keyword>
<reference evidence="9 10" key="1">
    <citation type="submission" date="2025-04" db="UniProtKB">
        <authorList>
            <consortium name="RefSeq"/>
        </authorList>
    </citation>
    <scope>IDENTIFICATION</scope>
    <source>
        <tissue evidence="9 10">Brain</tissue>
    </source>
</reference>
<dbReference type="InterPro" id="IPR013783">
    <property type="entry name" value="Ig-like_fold"/>
</dbReference>
<dbReference type="GO" id="GO:0016020">
    <property type="term" value="C:membrane"/>
    <property type="evidence" value="ECO:0007669"/>
    <property type="project" value="UniProtKB-SubCell"/>
</dbReference>
<dbReference type="RefSeq" id="XP_018558069.1">
    <property type="nucleotide sequence ID" value="XM_018702553.2"/>
</dbReference>
<evidence type="ECO:0000313" key="9">
    <source>
        <dbReference type="RefSeq" id="XP_018516295.1"/>
    </source>
</evidence>
<gene>
    <name evidence="10" type="primary">LOC108901143</name>
    <name evidence="9" type="synonym">LOC108872877</name>
</gene>
<feature type="chain" id="PRO_5044709092" evidence="6">
    <location>
        <begin position="20"/>
        <end position="243"/>
    </location>
</feature>
<dbReference type="SUPFAM" id="SSF48726">
    <property type="entry name" value="Immunoglobulin"/>
    <property type="match status" value="1"/>
</dbReference>
<evidence type="ECO:0000256" key="5">
    <source>
        <dbReference type="SAM" id="Phobius"/>
    </source>
</evidence>
<keyword evidence="4" id="KW-0325">Glycoprotein</keyword>
<dbReference type="Gene3D" id="2.60.40.10">
    <property type="entry name" value="Immunoglobulins"/>
    <property type="match status" value="2"/>
</dbReference>
<feature type="domain" description="Ig-like" evidence="7">
    <location>
        <begin position="119"/>
        <end position="194"/>
    </location>
</feature>
<evidence type="ECO:0000256" key="1">
    <source>
        <dbReference type="ARBA" id="ARBA00004370"/>
    </source>
</evidence>
<evidence type="ECO:0000256" key="6">
    <source>
        <dbReference type="SAM" id="SignalP"/>
    </source>
</evidence>
<dbReference type="PANTHER" id="PTHR12080:SF125">
    <property type="entry name" value="CD48 ANTIGEN-LIKE"/>
    <property type="match status" value="1"/>
</dbReference>
<dbReference type="KEGG" id="lcf:108872877"/>
<evidence type="ECO:0000313" key="8">
    <source>
        <dbReference type="Proteomes" id="UP000694890"/>
    </source>
</evidence>
<protein>
    <submittedName>
        <fullName evidence="9">Uncharacterized protein LOC108872877</fullName>
    </submittedName>
    <submittedName>
        <fullName evidence="10">Uncharacterized protein LOC108901143</fullName>
    </submittedName>
</protein>
<feature type="signal peptide" evidence="6">
    <location>
        <begin position="1"/>
        <end position="19"/>
    </location>
</feature>
<dbReference type="RefSeq" id="XP_018516295.1">
    <property type="nucleotide sequence ID" value="XM_018660779.2"/>
</dbReference>
<keyword evidence="5" id="KW-1133">Transmembrane helix</keyword>
<comment type="subcellular location">
    <subcellularLocation>
        <location evidence="1">Membrane</location>
    </subcellularLocation>
</comment>
<dbReference type="GeneID" id="108872877"/>
<dbReference type="AlphaFoldDB" id="A0AAJ7QJX1"/>
<proteinExistence type="predicted"/>
<accession>A0AAJ7QJX1</accession>
<organism evidence="8 10">
    <name type="scientific">Lates calcarifer</name>
    <name type="common">Barramundi</name>
    <name type="synonym">Holocentrus calcarifer</name>
    <dbReference type="NCBI Taxonomy" id="8187"/>
    <lineage>
        <taxon>Eukaryota</taxon>
        <taxon>Metazoa</taxon>
        <taxon>Chordata</taxon>
        <taxon>Craniata</taxon>
        <taxon>Vertebrata</taxon>
        <taxon>Euteleostomi</taxon>
        <taxon>Actinopterygii</taxon>
        <taxon>Neopterygii</taxon>
        <taxon>Teleostei</taxon>
        <taxon>Neoteleostei</taxon>
        <taxon>Acanthomorphata</taxon>
        <taxon>Carangaria</taxon>
        <taxon>Carangaria incertae sedis</taxon>
        <taxon>Centropomidae</taxon>
        <taxon>Lates</taxon>
    </lineage>
</organism>
<evidence type="ECO:0000256" key="4">
    <source>
        <dbReference type="ARBA" id="ARBA00023180"/>
    </source>
</evidence>
<dbReference type="PANTHER" id="PTHR12080">
    <property type="entry name" value="SIGNALING LYMPHOCYTIC ACTIVATION MOLECULE"/>
    <property type="match status" value="1"/>
</dbReference>
<keyword evidence="3 5" id="KW-0472">Membrane</keyword>